<dbReference type="EMBL" id="JAHESC010000016">
    <property type="protein sequence ID" value="MBT1687354.1"/>
    <property type="molecule type" value="Genomic_DNA"/>
</dbReference>
<organism evidence="1 2">
    <name type="scientific">Dawidia soli</name>
    <dbReference type="NCBI Taxonomy" id="2782352"/>
    <lineage>
        <taxon>Bacteria</taxon>
        <taxon>Pseudomonadati</taxon>
        <taxon>Bacteroidota</taxon>
        <taxon>Cytophagia</taxon>
        <taxon>Cytophagales</taxon>
        <taxon>Chryseotaleaceae</taxon>
        <taxon>Dawidia</taxon>
    </lineage>
</organism>
<evidence type="ECO:0000313" key="2">
    <source>
        <dbReference type="Proteomes" id="UP001319180"/>
    </source>
</evidence>
<accession>A0AAP2D8N3</accession>
<protein>
    <submittedName>
        <fullName evidence="1">Uncharacterized protein</fullName>
    </submittedName>
</protein>
<keyword evidence="2" id="KW-1185">Reference proteome</keyword>
<sequence>LRDSIYIFKQTDYALAGTTQTPINNHLTAHNNYGQPMYVSVNQFYSELFHELHHVYQRTAIKGLKFDNPAELLTYPEDPHNDALRQYENEALLEMLLGPADNFNDNLNRFHTCRTLRKAIIGEKYSNYEKSVESAEGPATYCEYAYMKKYGTTAAEQEFIHKRFYYSLVEPTYGRDGLRNKHLLSGMAQCIILTRCFKGWQKEYYNSGMQLNDFFFSKLPGRQVKLPSLASYEAKAEYFTAQEREKHSKNLEAFNNQAGRKITLIFNTQPEFRGFDPMHAEAVNDSLIIHSTLFKLGKGANSFTAINQPILARINKQVWFVKQVTFFVPENTVKFENGLFTCANEAVSVHWKYFKRDERENEYIITTE</sequence>
<dbReference type="RefSeq" id="WP_254090585.1">
    <property type="nucleotide sequence ID" value="NZ_JAHESC010000016.1"/>
</dbReference>
<feature type="non-terminal residue" evidence="1">
    <location>
        <position position="1"/>
    </location>
</feature>
<gene>
    <name evidence="1" type="ORF">KK078_12355</name>
</gene>
<proteinExistence type="predicted"/>
<dbReference type="Proteomes" id="UP001319180">
    <property type="component" value="Unassembled WGS sequence"/>
</dbReference>
<evidence type="ECO:0000313" key="1">
    <source>
        <dbReference type="EMBL" id="MBT1687354.1"/>
    </source>
</evidence>
<name>A0AAP2D8N3_9BACT</name>
<reference evidence="1 2" key="1">
    <citation type="submission" date="2021-05" db="EMBL/GenBank/DDBJ databases">
        <title>A Polyphasic approach of four new species of the genus Ohtaekwangia: Ohtaekwangia histidinii sp. nov., Ohtaekwangia cretensis sp. nov., Ohtaekwangia indiensis sp. nov., Ohtaekwangia reichenbachii sp. nov. from diverse environment.</title>
        <authorList>
            <person name="Octaviana S."/>
        </authorList>
    </citation>
    <scope>NUCLEOTIDE SEQUENCE [LARGE SCALE GENOMIC DNA]</scope>
    <source>
        <strain evidence="1 2">PWU37</strain>
    </source>
</reference>
<comment type="caution">
    <text evidence="1">The sequence shown here is derived from an EMBL/GenBank/DDBJ whole genome shotgun (WGS) entry which is preliminary data.</text>
</comment>
<dbReference type="AlphaFoldDB" id="A0AAP2D8N3"/>